<protein>
    <recommendedName>
        <fullName evidence="1">DUF1618 domain-containing protein</fullName>
    </recommendedName>
</protein>
<proteinExistence type="predicted"/>
<feature type="non-terminal residue" evidence="2">
    <location>
        <position position="1"/>
    </location>
</feature>
<dbReference type="InterPro" id="IPR011676">
    <property type="entry name" value="DUF1618"/>
</dbReference>
<dbReference type="PANTHER" id="PTHR33074">
    <property type="entry name" value="EXPRESSED PROTEIN-RELATED"/>
    <property type="match status" value="1"/>
</dbReference>
<accession>A0A5J9URY2</accession>
<dbReference type="OrthoDB" id="685097at2759"/>
<gene>
    <name evidence="2" type="ORF">EJB05_29183</name>
</gene>
<reference evidence="2 3" key="1">
    <citation type="journal article" date="2019" name="Sci. Rep.">
        <title>A high-quality genome of Eragrostis curvula grass provides insights into Poaceae evolution and supports new strategies to enhance forage quality.</title>
        <authorList>
            <person name="Carballo J."/>
            <person name="Santos B.A.C.M."/>
            <person name="Zappacosta D."/>
            <person name="Garbus I."/>
            <person name="Selva J.P."/>
            <person name="Gallo C.A."/>
            <person name="Diaz A."/>
            <person name="Albertini E."/>
            <person name="Caccamo M."/>
            <person name="Echenique V."/>
        </authorList>
    </citation>
    <scope>NUCLEOTIDE SEQUENCE [LARGE SCALE GENOMIC DNA]</scope>
    <source>
        <strain evidence="3">cv. Victoria</strain>
        <tissue evidence="2">Leaf</tissue>
    </source>
</reference>
<dbReference type="Proteomes" id="UP000324897">
    <property type="component" value="Chromosome 2"/>
</dbReference>
<dbReference type="PANTHER" id="PTHR33074:SF124">
    <property type="entry name" value="DUF1618 DOMAIN-CONTAINING PROTEIN"/>
    <property type="match status" value="1"/>
</dbReference>
<dbReference type="Pfam" id="PF07762">
    <property type="entry name" value="DUF1618"/>
    <property type="match status" value="1"/>
</dbReference>
<name>A0A5J9URY2_9POAL</name>
<organism evidence="2 3">
    <name type="scientific">Eragrostis curvula</name>
    <name type="common">weeping love grass</name>
    <dbReference type="NCBI Taxonomy" id="38414"/>
    <lineage>
        <taxon>Eukaryota</taxon>
        <taxon>Viridiplantae</taxon>
        <taxon>Streptophyta</taxon>
        <taxon>Embryophyta</taxon>
        <taxon>Tracheophyta</taxon>
        <taxon>Spermatophyta</taxon>
        <taxon>Magnoliopsida</taxon>
        <taxon>Liliopsida</taxon>
        <taxon>Poales</taxon>
        <taxon>Poaceae</taxon>
        <taxon>PACMAD clade</taxon>
        <taxon>Chloridoideae</taxon>
        <taxon>Eragrostideae</taxon>
        <taxon>Eragrostidinae</taxon>
        <taxon>Eragrostis</taxon>
    </lineage>
</organism>
<dbReference type="AlphaFoldDB" id="A0A5J9URY2"/>
<feature type="domain" description="DUF1618" evidence="1">
    <location>
        <begin position="91"/>
        <end position="212"/>
    </location>
</feature>
<evidence type="ECO:0000313" key="2">
    <source>
        <dbReference type="EMBL" id="TVU26629.1"/>
    </source>
</evidence>
<dbReference type="EMBL" id="RWGY01000013">
    <property type="protein sequence ID" value="TVU26629.1"/>
    <property type="molecule type" value="Genomic_DNA"/>
</dbReference>
<dbReference type="Gramene" id="TVU26629">
    <property type="protein sequence ID" value="TVU26629"/>
    <property type="gene ID" value="EJB05_29183"/>
</dbReference>
<evidence type="ECO:0000313" key="3">
    <source>
        <dbReference type="Proteomes" id="UP000324897"/>
    </source>
</evidence>
<sequence>MAAARTTAGHLIHVSFHFAPPPEVSRLRVCFLDGATKSQPDEFVVAELTMAVVDEHYAPKKKKKRKKKKPELLLLRYGETVLPVGDEVLCWVDLSHGILFSNVFGESPKLRYVLLPVKSYIGNVCVTAGGIAVKFVNIFPRCCCGGEGMTECHRSLHAYTINTWSLRMDDMTWVMDGMLDSTELWALNAYKGLPRVQLVFPFVSLDNPHVIFFAVDEHKVNGSKWIIMVDLKSKALLSTCPSTNTGYGPSNGTDVFPSRISDFLNPYPTNSSNNSSSTTENHLNIVAPTVKETRANNDEISAEASCNLSIDPAMQASKILTVFQQTICYGLAHHDILKAYNFLSHDNGRRFKALSELPISLRKEWLLMEIKAGEA</sequence>
<comment type="caution">
    <text evidence="2">The sequence shown here is derived from an EMBL/GenBank/DDBJ whole genome shotgun (WGS) entry which is preliminary data.</text>
</comment>
<keyword evidence="3" id="KW-1185">Reference proteome</keyword>
<evidence type="ECO:0000259" key="1">
    <source>
        <dbReference type="Pfam" id="PF07762"/>
    </source>
</evidence>